<organism evidence="1 2">
    <name type="scientific">Sulfurihydrogenibium yellowstonense SS-5</name>
    <dbReference type="NCBI Taxonomy" id="432331"/>
    <lineage>
        <taxon>Bacteria</taxon>
        <taxon>Pseudomonadati</taxon>
        <taxon>Aquificota</taxon>
        <taxon>Aquificia</taxon>
        <taxon>Aquificales</taxon>
        <taxon>Hydrogenothermaceae</taxon>
        <taxon>Sulfurihydrogenibium</taxon>
    </lineage>
</organism>
<dbReference type="AlphaFoldDB" id="C4FM33"/>
<protein>
    <submittedName>
        <fullName evidence="1">Uncharacterized protein</fullName>
    </submittedName>
</protein>
<accession>C4FM33</accession>
<reference evidence="1 2" key="1">
    <citation type="submission" date="2009-04" db="EMBL/GenBank/DDBJ databases">
        <authorList>
            <person name="Reysenbach A.-L."/>
            <person name="Heidelberg J.F."/>
            <person name="Nelson W.C."/>
        </authorList>
    </citation>
    <scope>NUCLEOTIDE SEQUENCE [LARGE SCALE GENOMIC DNA]</scope>
    <source>
        <strain evidence="1 2">SS-5</strain>
    </source>
</reference>
<evidence type="ECO:0000313" key="2">
    <source>
        <dbReference type="Proteomes" id="UP000005540"/>
    </source>
</evidence>
<sequence>MLNVKYKNFHQWSSVFYTPYACLNNLCATATNANFLA</sequence>
<dbReference type="Proteomes" id="UP000005540">
    <property type="component" value="Unassembled WGS sequence"/>
</dbReference>
<evidence type="ECO:0000313" key="1">
    <source>
        <dbReference type="EMBL" id="EEP59869.1"/>
    </source>
</evidence>
<keyword evidence="2" id="KW-1185">Reference proteome</keyword>
<gene>
    <name evidence="1" type="ORF">SULYE_1638</name>
</gene>
<proteinExistence type="predicted"/>
<comment type="caution">
    <text evidence="1">The sequence shown here is derived from an EMBL/GenBank/DDBJ whole genome shotgun (WGS) entry which is preliminary data.</text>
</comment>
<name>C4FM33_9AQUI</name>
<dbReference type="EMBL" id="ABZS01000201">
    <property type="protein sequence ID" value="EEP59869.1"/>
    <property type="molecule type" value="Genomic_DNA"/>
</dbReference>
<feature type="non-terminal residue" evidence="1">
    <location>
        <position position="37"/>
    </location>
</feature>